<protein>
    <submittedName>
        <fullName evidence="2">Uncharacterized protein</fullName>
    </submittedName>
</protein>
<feature type="transmembrane region" description="Helical" evidence="1">
    <location>
        <begin position="124"/>
        <end position="145"/>
    </location>
</feature>
<dbReference type="Proteomes" id="UP000266673">
    <property type="component" value="Unassembled WGS sequence"/>
</dbReference>
<proteinExistence type="predicted"/>
<keyword evidence="1" id="KW-1133">Transmembrane helix</keyword>
<gene>
    <name evidence="2" type="ORF">C2G38_2139783</name>
</gene>
<dbReference type="AlphaFoldDB" id="A0A397VQ47"/>
<keyword evidence="3" id="KW-1185">Reference proteome</keyword>
<evidence type="ECO:0000313" key="3">
    <source>
        <dbReference type="Proteomes" id="UP000266673"/>
    </source>
</evidence>
<dbReference type="OrthoDB" id="10531622at2759"/>
<organism evidence="2 3">
    <name type="scientific">Gigaspora rosea</name>
    <dbReference type="NCBI Taxonomy" id="44941"/>
    <lineage>
        <taxon>Eukaryota</taxon>
        <taxon>Fungi</taxon>
        <taxon>Fungi incertae sedis</taxon>
        <taxon>Mucoromycota</taxon>
        <taxon>Glomeromycotina</taxon>
        <taxon>Glomeromycetes</taxon>
        <taxon>Diversisporales</taxon>
        <taxon>Gigasporaceae</taxon>
        <taxon>Gigaspora</taxon>
    </lineage>
</organism>
<evidence type="ECO:0000256" key="1">
    <source>
        <dbReference type="SAM" id="Phobius"/>
    </source>
</evidence>
<name>A0A397VQ47_9GLOM</name>
<reference evidence="2 3" key="1">
    <citation type="submission" date="2018-06" db="EMBL/GenBank/DDBJ databases">
        <title>Comparative genomics reveals the genomic features of Rhizophagus irregularis, R. cerebriforme, R. diaphanum and Gigaspora rosea, and their symbiotic lifestyle signature.</title>
        <authorList>
            <person name="Morin E."/>
            <person name="San Clemente H."/>
            <person name="Chen E.C.H."/>
            <person name="De La Providencia I."/>
            <person name="Hainaut M."/>
            <person name="Kuo A."/>
            <person name="Kohler A."/>
            <person name="Murat C."/>
            <person name="Tang N."/>
            <person name="Roy S."/>
            <person name="Loubradou J."/>
            <person name="Henrissat B."/>
            <person name="Grigoriev I.V."/>
            <person name="Corradi N."/>
            <person name="Roux C."/>
            <person name="Martin F.M."/>
        </authorList>
    </citation>
    <scope>NUCLEOTIDE SEQUENCE [LARGE SCALE GENOMIC DNA]</scope>
    <source>
        <strain evidence="2 3">DAOM 194757</strain>
    </source>
</reference>
<feature type="transmembrane region" description="Helical" evidence="1">
    <location>
        <begin position="95"/>
        <end position="118"/>
    </location>
</feature>
<dbReference type="EMBL" id="QKWP01000264">
    <property type="protein sequence ID" value="RIB23397.1"/>
    <property type="molecule type" value="Genomic_DNA"/>
</dbReference>
<comment type="caution">
    <text evidence="2">The sequence shown here is derived from an EMBL/GenBank/DDBJ whole genome shotgun (WGS) entry which is preliminary data.</text>
</comment>
<accession>A0A397VQ47</accession>
<sequence length="147" mass="16121">MSESHIIDNELDVIVPTDSKDNIASVSALSANERKLYDQLDEDGKKVYLESITKARKEGTEAGVKEGIEKERKKGILWSLLLIVRESPNIRIYKYYTATIAPLLLGAIIAAILIGVHITPTVALPWAGVGVICSNLARDFFALIIEA</sequence>
<evidence type="ECO:0000313" key="2">
    <source>
        <dbReference type="EMBL" id="RIB23397.1"/>
    </source>
</evidence>
<keyword evidence="1" id="KW-0472">Membrane</keyword>
<keyword evidence="1" id="KW-0812">Transmembrane</keyword>